<sequence length="824" mass="90585">MSLTWRMFWRDFRGGELTLLLVSLVLAVTVVTSISIFAERIRSTILTEAGSLLAADYALQGSREMPPSWFAIADELGLEQARIVSFSSMLFGEGTNRLGSVRAVTDGYPLKGSLQVSNLPFGPAVTVSQGPPPGEIWLASRLFPLLEVEVGDMVGIGATDLRVGRVLISEPDQAASLFNVEPRAMINMADLEATGAIQPGSRVTYRWLLAGPNLAHTELRNAIRSEREPHFQWRSARRANENVGEALDRAEGFLLLSGSLAVILAGVALAMSAQRYAARHVDGVALMKTVGFTPQQIIRLYGLGLTALAVVGIAAGLLLGELTHQAIIWLLGDLLPSNLAMHDWRSYGMGALTGFVALMGFAWPPFYRLRDVPPVKVIRSEVFQQPKLLWQLWGALGIMLIVLVYSGDWQLTLVMVAGGAVCIWGAGLFARGLLWLLRRYGSELGRNWRLGLASLQRRSQQNGLQVVIFAIALMLLFTLVLIRTSLLAEWQQQLPEDAPNHFVYNVFDEDLDSLNDWIDEQASNRSPAYPVTRGRMTLVNDESVDDLSRDLPDRNNYRRELNMTWSAELGADNQVVAGDWWDNYGEGELKVSVEEDFARNIGIEIGDTLYYSVGGIEVSAEVASLRSLNWESFNPNFYMIFNQPLEAGAGAFYLVSFYLAPDDKPALNDLVRTIPTLAVLEVDTVIEQVQGIIRNVTLAIEFILVLILISGLLVLIAGIQSSLDVRFRESALLRTMGAPAGLLRGTLWIEFGALGALAGLLGAMGTEGILFYLQGSLFDMETRWHPTLWLAAPLVGGALIGSVGVLSTRKVIYTPPMQVLRNWI</sequence>
<dbReference type="OrthoDB" id="5292592at2"/>
<accession>A0A4Z0WF51</accession>
<feature type="transmembrane region" description="Helical" evidence="6">
    <location>
        <begin position="464"/>
        <end position="482"/>
    </location>
</feature>
<dbReference type="PANTHER" id="PTHR30287:SF1">
    <property type="entry name" value="INNER MEMBRANE PROTEIN"/>
    <property type="match status" value="1"/>
</dbReference>
<keyword evidence="2" id="KW-1003">Cell membrane</keyword>
<dbReference type="RefSeq" id="WP_135483628.1">
    <property type="nucleotide sequence ID" value="NZ_SRMF01000004.1"/>
</dbReference>
<feature type="domain" description="ABC3 transporter permease C-terminal" evidence="7">
    <location>
        <begin position="259"/>
        <end position="373"/>
    </location>
</feature>
<evidence type="ECO:0000256" key="4">
    <source>
        <dbReference type="ARBA" id="ARBA00022989"/>
    </source>
</evidence>
<proteinExistence type="predicted"/>
<dbReference type="InterPro" id="IPR003838">
    <property type="entry name" value="ABC3_permease_C"/>
</dbReference>
<organism evidence="8 9">
    <name type="scientific">Natronospirillum operosum</name>
    <dbReference type="NCBI Taxonomy" id="2759953"/>
    <lineage>
        <taxon>Bacteria</taxon>
        <taxon>Pseudomonadati</taxon>
        <taxon>Pseudomonadota</taxon>
        <taxon>Gammaproteobacteria</taxon>
        <taxon>Oceanospirillales</taxon>
        <taxon>Natronospirillaceae</taxon>
        <taxon>Natronospirillum</taxon>
    </lineage>
</organism>
<evidence type="ECO:0000313" key="9">
    <source>
        <dbReference type="Proteomes" id="UP000297475"/>
    </source>
</evidence>
<name>A0A4Z0WF51_9GAMM</name>
<feature type="transmembrane region" description="Helical" evidence="6">
    <location>
        <begin position="751"/>
        <end position="773"/>
    </location>
</feature>
<evidence type="ECO:0000256" key="5">
    <source>
        <dbReference type="ARBA" id="ARBA00023136"/>
    </source>
</evidence>
<keyword evidence="3 6" id="KW-0812">Transmembrane</keyword>
<evidence type="ECO:0000259" key="7">
    <source>
        <dbReference type="Pfam" id="PF02687"/>
    </source>
</evidence>
<dbReference type="AlphaFoldDB" id="A0A4Z0WF51"/>
<feature type="transmembrane region" description="Helical" evidence="6">
    <location>
        <begin position="788"/>
        <end position="807"/>
    </location>
</feature>
<dbReference type="Proteomes" id="UP000297475">
    <property type="component" value="Unassembled WGS sequence"/>
</dbReference>
<dbReference type="PANTHER" id="PTHR30287">
    <property type="entry name" value="MEMBRANE COMPONENT OF PREDICTED ABC SUPERFAMILY METABOLITE UPTAKE TRANSPORTER"/>
    <property type="match status" value="1"/>
</dbReference>
<reference evidence="8 9" key="1">
    <citation type="submission" date="2019-04" db="EMBL/GenBank/DDBJ databases">
        <title>Natronospirillum operosus gen. nov., sp. nov., a haloalkaliphilic satellite isolated from decaying biomass of laboratory culture of cyanobacterium Geitlerinema sp. and proposal of Natronospirillaceae fam. nov. and Saccharospirillaceae fam. nov.</title>
        <authorList>
            <person name="Kevbrin V."/>
            <person name="Boltyanskaya Y."/>
            <person name="Koziaeva V."/>
            <person name="Grouzdev D.S."/>
            <person name="Park M."/>
            <person name="Cho J."/>
        </authorList>
    </citation>
    <scope>NUCLEOTIDE SEQUENCE [LARGE SCALE GENOMIC DNA]</scope>
    <source>
        <strain evidence="8 9">G-116</strain>
    </source>
</reference>
<feature type="transmembrane region" description="Helical" evidence="6">
    <location>
        <begin position="347"/>
        <end position="367"/>
    </location>
</feature>
<feature type="transmembrane region" description="Helical" evidence="6">
    <location>
        <begin position="413"/>
        <end position="437"/>
    </location>
</feature>
<protein>
    <submittedName>
        <fullName evidence="8">FtsX-like permease family protein</fullName>
    </submittedName>
</protein>
<keyword evidence="4 6" id="KW-1133">Transmembrane helix</keyword>
<dbReference type="GO" id="GO:0005886">
    <property type="term" value="C:plasma membrane"/>
    <property type="evidence" value="ECO:0007669"/>
    <property type="project" value="UniProtKB-SubCell"/>
</dbReference>
<feature type="transmembrane region" description="Helical" evidence="6">
    <location>
        <begin position="252"/>
        <end position="271"/>
    </location>
</feature>
<gene>
    <name evidence="8" type="ORF">E4656_12615</name>
</gene>
<comment type="subcellular location">
    <subcellularLocation>
        <location evidence="1">Cell membrane</location>
        <topology evidence="1">Multi-pass membrane protein</topology>
    </subcellularLocation>
</comment>
<evidence type="ECO:0000256" key="1">
    <source>
        <dbReference type="ARBA" id="ARBA00004651"/>
    </source>
</evidence>
<keyword evidence="5 6" id="KW-0472">Membrane</keyword>
<feature type="transmembrane region" description="Helical" evidence="6">
    <location>
        <begin position="698"/>
        <end position="719"/>
    </location>
</feature>
<evidence type="ECO:0000256" key="6">
    <source>
        <dbReference type="SAM" id="Phobius"/>
    </source>
</evidence>
<dbReference type="EMBL" id="SRMF01000004">
    <property type="protein sequence ID" value="TGG92956.1"/>
    <property type="molecule type" value="Genomic_DNA"/>
</dbReference>
<dbReference type="InterPro" id="IPR038766">
    <property type="entry name" value="Membrane_comp_ABC_pdt"/>
</dbReference>
<keyword evidence="9" id="KW-1185">Reference proteome</keyword>
<evidence type="ECO:0000256" key="3">
    <source>
        <dbReference type="ARBA" id="ARBA00022692"/>
    </source>
</evidence>
<evidence type="ECO:0000256" key="2">
    <source>
        <dbReference type="ARBA" id="ARBA00022475"/>
    </source>
</evidence>
<comment type="caution">
    <text evidence="8">The sequence shown here is derived from an EMBL/GenBank/DDBJ whole genome shotgun (WGS) entry which is preliminary data.</text>
</comment>
<evidence type="ECO:0000313" key="8">
    <source>
        <dbReference type="EMBL" id="TGG92956.1"/>
    </source>
</evidence>
<dbReference type="Pfam" id="PF02687">
    <property type="entry name" value="FtsX"/>
    <property type="match status" value="1"/>
</dbReference>
<feature type="transmembrane region" description="Helical" evidence="6">
    <location>
        <begin position="300"/>
        <end position="327"/>
    </location>
</feature>
<feature type="transmembrane region" description="Helical" evidence="6">
    <location>
        <begin position="388"/>
        <end position="407"/>
    </location>
</feature>